<gene>
    <name evidence="1" type="ORF">NCTC7295_02835</name>
</gene>
<protein>
    <submittedName>
        <fullName evidence="1">Uncharacterized protein</fullName>
    </submittedName>
</protein>
<name>A0A379S5C2_SALER</name>
<sequence>MNKRTQIIQFRADEETYRRAQKRVKDGGLQLPDVMRAALRSVADADVSCLADLINGTTLGSEEINQAWLFQKCHELFEYRDGQLFRKSRKGMGEQGNPVFIRVREGEEHVLIQGSHYPLKDIVWLMVNGSIAGEVEYKNPYRVNAKHSIENLMINPIKEKETILVKYLNRSERIDVIKVKQRAFMFDTSSDENAKNVIEKLINSKKTIPLLLRGDDGWIASRTAIHAFKLVDNQYVVSIS</sequence>
<dbReference type="EMBL" id="UGWZ01000001">
    <property type="protein sequence ID" value="SUG15175.1"/>
    <property type="molecule type" value="Genomic_DNA"/>
</dbReference>
<organism evidence="1 2">
    <name type="scientific">Salmonella enterica subsp. arizonae</name>
    <dbReference type="NCBI Taxonomy" id="59203"/>
    <lineage>
        <taxon>Bacteria</taxon>
        <taxon>Pseudomonadati</taxon>
        <taxon>Pseudomonadota</taxon>
        <taxon>Gammaproteobacteria</taxon>
        <taxon>Enterobacterales</taxon>
        <taxon>Enterobacteriaceae</taxon>
        <taxon>Salmonella</taxon>
    </lineage>
</organism>
<reference evidence="1 2" key="1">
    <citation type="submission" date="2018-06" db="EMBL/GenBank/DDBJ databases">
        <authorList>
            <consortium name="Pathogen Informatics"/>
            <person name="Doyle S."/>
        </authorList>
    </citation>
    <scope>NUCLEOTIDE SEQUENCE [LARGE SCALE GENOMIC DNA]</scope>
    <source>
        <strain evidence="1 2">NCTC7295</strain>
    </source>
</reference>
<dbReference type="Proteomes" id="UP000254124">
    <property type="component" value="Unassembled WGS sequence"/>
</dbReference>
<evidence type="ECO:0000313" key="1">
    <source>
        <dbReference type="EMBL" id="SUG15175.1"/>
    </source>
</evidence>
<proteinExistence type="predicted"/>
<accession>A0A379S5C2</accession>
<dbReference type="AlphaFoldDB" id="A0A379S5C2"/>
<evidence type="ECO:0000313" key="2">
    <source>
        <dbReference type="Proteomes" id="UP000254124"/>
    </source>
</evidence>